<protein>
    <submittedName>
        <fullName evidence="2">Uncharacterized protein</fullName>
    </submittedName>
</protein>
<dbReference type="AlphaFoldDB" id="A0A9D9ENN8"/>
<reference evidence="2" key="1">
    <citation type="submission" date="2020-10" db="EMBL/GenBank/DDBJ databases">
        <authorList>
            <person name="Gilroy R."/>
        </authorList>
    </citation>
    <scope>NUCLEOTIDE SEQUENCE</scope>
    <source>
        <strain evidence="2">B1-20833</strain>
    </source>
</reference>
<accession>A0A9D9ENN8</accession>
<sequence length="143" mass="15616">MRTDEKDILAGYEGLKEMPFRIPDGYLDSLDAKISARIADQGKKPGRRPLQGRLFSLAAVLSAAAVLAVIAAGGIMLLISGDRNPDYGADEYALYQDVDIIPVTDPESIFLSSGINDPDTLSSEDIINYLVYIGIEPEEFDYK</sequence>
<dbReference type="EMBL" id="JADIMI010000011">
    <property type="protein sequence ID" value="MBO8451446.1"/>
    <property type="molecule type" value="Genomic_DNA"/>
</dbReference>
<evidence type="ECO:0000313" key="3">
    <source>
        <dbReference type="Proteomes" id="UP000823661"/>
    </source>
</evidence>
<gene>
    <name evidence="2" type="ORF">IAC06_00990</name>
</gene>
<keyword evidence="1" id="KW-0472">Membrane</keyword>
<evidence type="ECO:0000256" key="1">
    <source>
        <dbReference type="SAM" id="Phobius"/>
    </source>
</evidence>
<keyword evidence="1" id="KW-1133">Transmembrane helix</keyword>
<reference evidence="2" key="2">
    <citation type="journal article" date="2021" name="PeerJ">
        <title>Extensive microbial diversity within the chicken gut microbiome revealed by metagenomics and culture.</title>
        <authorList>
            <person name="Gilroy R."/>
            <person name="Ravi A."/>
            <person name="Getino M."/>
            <person name="Pursley I."/>
            <person name="Horton D.L."/>
            <person name="Alikhan N.F."/>
            <person name="Baker D."/>
            <person name="Gharbi K."/>
            <person name="Hall N."/>
            <person name="Watson M."/>
            <person name="Adriaenssens E.M."/>
            <person name="Foster-Nyarko E."/>
            <person name="Jarju S."/>
            <person name="Secka A."/>
            <person name="Antonio M."/>
            <person name="Oren A."/>
            <person name="Chaudhuri R.R."/>
            <person name="La Ragione R."/>
            <person name="Hildebrand F."/>
            <person name="Pallen M.J."/>
        </authorList>
    </citation>
    <scope>NUCLEOTIDE SEQUENCE</scope>
    <source>
        <strain evidence="2">B1-20833</strain>
    </source>
</reference>
<dbReference type="Proteomes" id="UP000823661">
    <property type="component" value="Unassembled WGS sequence"/>
</dbReference>
<keyword evidence="1" id="KW-0812">Transmembrane</keyword>
<organism evidence="2 3">
    <name type="scientific">Candidatus Cryptobacteroides intestinavium</name>
    <dbReference type="NCBI Taxonomy" id="2840766"/>
    <lineage>
        <taxon>Bacteria</taxon>
        <taxon>Pseudomonadati</taxon>
        <taxon>Bacteroidota</taxon>
        <taxon>Bacteroidia</taxon>
        <taxon>Bacteroidales</taxon>
        <taxon>Candidatus Cryptobacteroides</taxon>
    </lineage>
</organism>
<evidence type="ECO:0000313" key="2">
    <source>
        <dbReference type="EMBL" id="MBO8451446.1"/>
    </source>
</evidence>
<feature type="transmembrane region" description="Helical" evidence="1">
    <location>
        <begin position="54"/>
        <end position="79"/>
    </location>
</feature>
<proteinExistence type="predicted"/>
<comment type="caution">
    <text evidence="2">The sequence shown here is derived from an EMBL/GenBank/DDBJ whole genome shotgun (WGS) entry which is preliminary data.</text>
</comment>
<name>A0A9D9ENN8_9BACT</name>